<organism evidence="1 2">
    <name type="scientific">Euphydryas editha</name>
    <name type="common">Edith's checkerspot</name>
    <dbReference type="NCBI Taxonomy" id="104508"/>
    <lineage>
        <taxon>Eukaryota</taxon>
        <taxon>Metazoa</taxon>
        <taxon>Ecdysozoa</taxon>
        <taxon>Arthropoda</taxon>
        <taxon>Hexapoda</taxon>
        <taxon>Insecta</taxon>
        <taxon>Pterygota</taxon>
        <taxon>Neoptera</taxon>
        <taxon>Endopterygota</taxon>
        <taxon>Lepidoptera</taxon>
        <taxon>Glossata</taxon>
        <taxon>Ditrysia</taxon>
        <taxon>Papilionoidea</taxon>
        <taxon>Nymphalidae</taxon>
        <taxon>Nymphalinae</taxon>
        <taxon>Euphydryas</taxon>
    </lineage>
</organism>
<dbReference type="AlphaFoldDB" id="A0AAU9TSN1"/>
<protein>
    <submittedName>
        <fullName evidence="1">Uncharacterized protein</fullName>
    </submittedName>
</protein>
<sequence>MSFLDTATALRPTSSNVIPTASNDTNAEVTNETVSDEENVIPADNSNIGHRKRRPKPADLACTVVNYLKDRNENKVPKSAIDLLFRSYAETFKKYTPLTQARLKIDMAKLFAEAEIREIEQRETPSYRD</sequence>
<accession>A0AAU9TSN1</accession>
<proteinExistence type="predicted"/>
<comment type="caution">
    <text evidence="1">The sequence shown here is derived from an EMBL/GenBank/DDBJ whole genome shotgun (WGS) entry which is preliminary data.</text>
</comment>
<name>A0AAU9TSN1_EUPED</name>
<keyword evidence="2" id="KW-1185">Reference proteome</keyword>
<gene>
    <name evidence="1" type="ORF">EEDITHA_LOCUS4662</name>
</gene>
<dbReference type="EMBL" id="CAKOGL010000007">
    <property type="protein sequence ID" value="CAH2088507.1"/>
    <property type="molecule type" value="Genomic_DNA"/>
</dbReference>
<reference evidence="1" key="1">
    <citation type="submission" date="2022-03" db="EMBL/GenBank/DDBJ databases">
        <authorList>
            <person name="Tunstrom K."/>
        </authorList>
    </citation>
    <scope>NUCLEOTIDE SEQUENCE</scope>
</reference>
<dbReference type="Proteomes" id="UP001153954">
    <property type="component" value="Unassembled WGS sequence"/>
</dbReference>
<evidence type="ECO:0000313" key="1">
    <source>
        <dbReference type="EMBL" id="CAH2088507.1"/>
    </source>
</evidence>
<evidence type="ECO:0000313" key="2">
    <source>
        <dbReference type="Proteomes" id="UP001153954"/>
    </source>
</evidence>